<evidence type="ECO:0000256" key="14">
    <source>
        <dbReference type="RuleBase" id="RU363051"/>
    </source>
</evidence>
<evidence type="ECO:0000256" key="4">
    <source>
        <dbReference type="ARBA" id="ARBA00022559"/>
    </source>
</evidence>
<comment type="subcellular location">
    <subcellularLocation>
        <location evidence="1">Secreted</location>
    </subcellularLocation>
</comment>
<dbReference type="Gene3D" id="1.10.520.10">
    <property type="match status" value="1"/>
</dbReference>
<keyword evidence="10" id="KW-0408">Iron</keyword>
<evidence type="ECO:0000256" key="8">
    <source>
        <dbReference type="ARBA" id="ARBA00022837"/>
    </source>
</evidence>
<evidence type="ECO:0000256" key="3">
    <source>
        <dbReference type="ARBA" id="ARBA00022525"/>
    </source>
</evidence>
<dbReference type="SUPFAM" id="SSF48113">
    <property type="entry name" value="Heme-dependent peroxidases"/>
    <property type="match status" value="1"/>
</dbReference>
<dbReference type="Pfam" id="PF11895">
    <property type="entry name" value="Peroxidase_ext"/>
    <property type="match status" value="1"/>
</dbReference>
<comment type="caution">
    <text evidence="16">The sequence shown here is derived from an EMBL/GenBank/DDBJ whole genome shotgun (WGS) entry which is preliminary data.</text>
</comment>
<protein>
    <recommendedName>
        <fullName evidence="14">Peroxidase</fullName>
        <ecNumber evidence="14">1.11.1.-</ecNumber>
    </recommendedName>
</protein>
<keyword evidence="5" id="KW-0349">Heme</keyword>
<dbReference type="InterPro" id="IPR019793">
    <property type="entry name" value="Peroxidases_heam-ligand_BS"/>
</dbReference>
<comment type="similarity">
    <text evidence="2 14">Belongs to the peroxidase family. Ligninase subfamily.</text>
</comment>
<dbReference type="Proteomes" id="UP001556367">
    <property type="component" value="Unassembled WGS sequence"/>
</dbReference>
<evidence type="ECO:0000313" key="16">
    <source>
        <dbReference type="EMBL" id="KAL0946431.1"/>
    </source>
</evidence>
<evidence type="ECO:0000256" key="11">
    <source>
        <dbReference type="ARBA" id="ARBA00023157"/>
    </source>
</evidence>
<dbReference type="Pfam" id="PF00141">
    <property type="entry name" value="peroxidase"/>
    <property type="match status" value="1"/>
</dbReference>
<evidence type="ECO:0000256" key="1">
    <source>
        <dbReference type="ARBA" id="ARBA00004613"/>
    </source>
</evidence>
<keyword evidence="3" id="KW-0964">Secreted</keyword>
<dbReference type="InterPro" id="IPR010255">
    <property type="entry name" value="Haem_peroxidase_sf"/>
</dbReference>
<feature type="domain" description="Plant heme peroxidase family profile" evidence="15">
    <location>
        <begin position="29"/>
        <end position="118"/>
    </location>
</feature>
<keyword evidence="6 14" id="KW-0479">Metal-binding</keyword>
<organism evidence="16 17">
    <name type="scientific">Hohenbuehelia grisea</name>
    <dbReference type="NCBI Taxonomy" id="104357"/>
    <lineage>
        <taxon>Eukaryota</taxon>
        <taxon>Fungi</taxon>
        <taxon>Dikarya</taxon>
        <taxon>Basidiomycota</taxon>
        <taxon>Agaricomycotina</taxon>
        <taxon>Agaricomycetes</taxon>
        <taxon>Agaricomycetidae</taxon>
        <taxon>Agaricales</taxon>
        <taxon>Pleurotineae</taxon>
        <taxon>Pleurotaceae</taxon>
        <taxon>Hohenbuehelia</taxon>
    </lineage>
</organism>
<keyword evidence="4 14" id="KW-0575">Peroxidase</keyword>
<dbReference type="PRINTS" id="PR00462">
    <property type="entry name" value="LIGNINASE"/>
</dbReference>
<dbReference type="InterPro" id="IPR044831">
    <property type="entry name" value="Ccp1-like"/>
</dbReference>
<sequence length="262" mass="27467">MADSGNGADGSIIKFASVETAYPANDGTDEIAALLKPFADKWHVSYGDIIQFSAAVAVSNCPGSAPIGFKAGRPAATQVPPDGLVPEPADSVTKILARFADAGFSAKEVVALLASHTIAAQDKVDPTVAGTPFDTTPERFDTQFFLETLLKGTVWPGQPNVVGSSKSPLSTEFRLLSDFAFARDSRTACEWQSFILDQAGMALKFKVAMEKLAVLGQNVGSLTDCSEVIPIPSISLTLPKLPPGKTLADLELSCPGAPTLIL</sequence>
<evidence type="ECO:0000256" key="9">
    <source>
        <dbReference type="ARBA" id="ARBA00023002"/>
    </source>
</evidence>
<evidence type="ECO:0000256" key="7">
    <source>
        <dbReference type="ARBA" id="ARBA00022729"/>
    </source>
</evidence>
<dbReference type="PANTHER" id="PTHR31356">
    <property type="entry name" value="THYLAKOID LUMENAL 29 KDA PROTEIN, CHLOROPLASTIC-RELATED"/>
    <property type="match status" value="1"/>
</dbReference>
<dbReference type="PROSITE" id="PS00435">
    <property type="entry name" value="PEROXIDASE_1"/>
    <property type="match status" value="1"/>
</dbReference>
<evidence type="ECO:0000313" key="17">
    <source>
        <dbReference type="Proteomes" id="UP001556367"/>
    </source>
</evidence>
<evidence type="ECO:0000259" key="15">
    <source>
        <dbReference type="PROSITE" id="PS50873"/>
    </source>
</evidence>
<dbReference type="PRINTS" id="PR00458">
    <property type="entry name" value="PEROXIDASE"/>
</dbReference>
<dbReference type="PROSITE" id="PS50873">
    <property type="entry name" value="PEROXIDASE_4"/>
    <property type="match status" value="1"/>
</dbReference>
<evidence type="ECO:0000256" key="13">
    <source>
        <dbReference type="ARBA" id="ARBA00023324"/>
    </source>
</evidence>
<keyword evidence="9 14" id="KW-0560">Oxidoreductase</keyword>
<keyword evidence="13" id="KW-0376">Hydrogen peroxide</keyword>
<dbReference type="InterPro" id="IPR002016">
    <property type="entry name" value="Haem_peroxidase"/>
</dbReference>
<evidence type="ECO:0000256" key="2">
    <source>
        <dbReference type="ARBA" id="ARBA00006089"/>
    </source>
</evidence>
<keyword evidence="12" id="KW-0325">Glycoprotein</keyword>
<comment type="cofactor">
    <cofactor evidence="14">
        <name>Ca(2+)</name>
        <dbReference type="ChEBI" id="CHEBI:29108"/>
    </cofactor>
    <text evidence="14">Binds 2 calcium ions per subunit.</text>
</comment>
<evidence type="ECO:0000256" key="6">
    <source>
        <dbReference type="ARBA" id="ARBA00022723"/>
    </source>
</evidence>
<evidence type="ECO:0000256" key="5">
    <source>
        <dbReference type="ARBA" id="ARBA00022617"/>
    </source>
</evidence>
<dbReference type="Gene3D" id="1.10.420.10">
    <property type="entry name" value="Peroxidase, domain 2"/>
    <property type="match status" value="1"/>
</dbReference>
<evidence type="ECO:0000256" key="12">
    <source>
        <dbReference type="ARBA" id="ARBA00023180"/>
    </source>
</evidence>
<dbReference type="EMBL" id="JASNQZ010000015">
    <property type="protein sequence ID" value="KAL0946431.1"/>
    <property type="molecule type" value="Genomic_DNA"/>
</dbReference>
<keyword evidence="8 14" id="KW-0106">Calcium</keyword>
<keyword evidence="7" id="KW-0732">Signal</keyword>
<dbReference type="InterPro" id="IPR001621">
    <property type="entry name" value="Ligninase"/>
</dbReference>
<keyword evidence="17" id="KW-1185">Reference proteome</keyword>
<accession>A0ABR3ISZ0</accession>
<gene>
    <name evidence="16" type="ORF">HGRIS_012654</name>
</gene>
<proteinExistence type="inferred from homology"/>
<evidence type="ECO:0000256" key="10">
    <source>
        <dbReference type="ARBA" id="ARBA00023004"/>
    </source>
</evidence>
<dbReference type="EC" id="1.11.1.-" evidence="14"/>
<reference evidence="17" key="1">
    <citation type="submission" date="2024-06" db="EMBL/GenBank/DDBJ databases">
        <title>Multi-omics analyses provide insights into the biosynthesis of the anticancer antibiotic pleurotin in Hohenbuehelia grisea.</title>
        <authorList>
            <person name="Weaver J.A."/>
            <person name="Alberti F."/>
        </authorList>
    </citation>
    <scope>NUCLEOTIDE SEQUENCE [LARGE SCALE GENOMIC DNA]</scope>
    <source>
        <strain evidence="17">T-177</strain>
    </source>
</reference>
<name>A0ABR3ISZ0_9AGAR</name>
<keyword evidence="11" id="KW-1015">Disulfide bond</keyword>
<dbReference type="InterPro" id="IPR024589">
    <property type="entry name" value="Ligninase_C"/>
</dbReference>
<dbReference type="PANTHER" id="PTHR31356:SF66">
    <property type="entry name" value="CATALASE-PEROXIDASE"/>
    <property type="match status" value="1"/>
</dbReference>